<dbReference type="RefSeq" id="WP_135840261.1">
    <property type="nucleotide sequence ID" value="NZ_SRRO01000001.1"/>
</dbReference>
<dbReference type="EMBL" id="SRRO01000001">
    <property type="protein sequence ID" value="TGN65770.1"/>
    <property type="molecule type" value="Genomic_DNA"/>
</dbReference>
<comment type="caution">
    <text evidence="2">The sequence shown here is derived from an EMBL/GenBank/DDBJ whole genome shotgun (WGS) entry which is preliminary data.</text>
</comment>
<gene>
    <name evidence="2" type="ORF">EXE59_18780</name>
</gene>
<dbReference type="Proteomes" id="UP000297496">
    <property type="component" value="Unassembled WGS sequence"/>
</dbReference>
<sequence>MSMDALQPREQDGPRLLAANVFTMTLRGESQPGTWIDGGWPTARIELLAQLGETNTSVWEVTEGVVADIENDECLIVLAGAGVLRFENGEEITLKSGVCVRLRAGDRTEWTLRTPLRALTIAGR</sequence>
<evidence type="ECO:0000313" key="2">
    <source>
        <dbReference type="EMBL" id="TGN65770.1"/>
    </source>
</evidence>
<feature type="domain" description="(S)-ureidoglycine aminohydrolase cupin" evidence="1">
    <location>
        <begin position="49"/>
        <end position="117"/>
    </location>
</feature>
<reference evidence="2 3" key="1">
    <citation type="submission" date="2019-04" db="EMBL/GenBank/DDBJ databases">
        <title>Three New Species of Nocardioides, Nocardioides euryhalodurans sp. nov., Nocardioides seonyuensis sp. nov. and Nocardioides eburneoflavus sp. nov. Isolated from Soil.</title>
        <authorList>
            <person name="Roh S.G."/>
            <person name="Lee C."/>
            <person name="Kim M.-K."/>
            <person name="Kim S.B."/>
        </authorList>
    </citation>
    <scope>NUCLEOTIDE SEQUENCE [LARGE SCALE GENOMIC DNA]</scope>
    <source>
        <strain evidence="2 3">MMS17-SY213</strain>
    </source>
</reference>
<dbReference type="OrthoDB" id="9799053at2"/>
<dbReference type="InterPro" id="IPR014710">
    <property type="entry name" value="RmlC-like_jellyroll"/>
</dbReference>
<dbReference type="InterPro" id="IPR011051">
    <property type="entry name" value="RmlC_Cupin_sf"/>
</dbReference>
<dbReference type="Pfam" id="PF05899">
    <property type="entry name" value="Cupin_3"/>
    <property type="match status" value="1"/>
</dbReference>
<dbReference type="SUPFAM" id="SSF51182">
    <property type="entry name" value="RmlC-like cupins"/>
    <property type="match status" value="1"/>
</dbReference>
<evidence type="ECO:0000259" key="1">
    <source>
        <dbReference type="Pfam" id="PF05899"/>
    </source>
</evidence>
<keyword evidence="3" id="KW-1185">Reference proteome</keyword>
<dbReference type="InterPro" id="IPR008579">
    <property type="entry name" value="UGlyAH_Cupin_dom"/>
</dbReference>
<organism evidence="2 3">
    <name type="scientific">Nocardioides eburneiflavus</name>
    <dbReference type="NCBI Taxonomy" id="2518372"/>
    <lineage>
        <taxon>Bacteria</taxon>
        <taxon>Bacillati</taxon>
        <taxon>Actinomycetota</taxon>
        <taxon>Actinomycetes</taxon>
        <taxon>Propionibacteriales</taxon>
        <taxon>Nocardioidaceae</taxon>
        <taxon>Nocardioides</taxon>
    </lineage>
</organism>
<dbReference type="AlphaFoldDB" id="A0A4Z1CLD9"/>
<dbReference type="Gene3D" id="2.60.120.10">
    <property type="entry name" value="Jelly Rolls"/>
    <property type="match status" value="1"/>
</dbReference>
<evidence type="ECO:0000313" key="3">
    <source>
        <dbReference type="Proteomes" id="UP000297496"/>
    </source>
</evidence>
<protein>
    <submittedName>
        <fullName evidence="2">DUF861 domain-containing protein</fullName>
    </submittedName>
</protein>
<name>A0A4Z1CLD9_9ACTN</name>
<accession>A0A4Z1CLD9</accession>
<proteinExistence type="predicted"/>